<dbReference type="SMART" id="SM00987">
    <property type="entry name" value="UreE_C"/>
    <property type="match status" value="1"/>
</dbReference>
<protein>
    <recommendedName>
        <fullName evidence="12 14">Uracil-DNA glycosylase</fullName>
        <shortName evidence="12">UDG</shortName>
        <ecNumber evidence="12 14">3.2.2.27</ecNumber>
    </recommendedName>
</protein>
<evidence type="ECO:0000256" key="6">
    <source>
        <dbReference type="ARBA" id="ARBA00023128"/>
    </source>
</evidence>
<dbReference type="NCBIfam" id="TIGR00628">
    <property type="entry name" value="ung"/>
    <property type="match status" value="1"/>
</dbReference>
<feature type="active site" description="Proton acceptor" evidence="12 13">
    <location>
        <position position="146"/>
    </location>
</feature>
<keyword evidence="5" id="KW-0007">Acetylation</keyword>
<evidence type="ECO:0000256" key="8">
    <source>
        <dbReference type="ARBA" id="ARBA00023242"/>
    </source>
</evidence>
<feature type="compositionally biased region" description="Polar residues" evidence="15">
    <location>
        <begin position="18"/>
        <end position="31"/>
    </location>
</feature>
<dbReference type="NCBIfam" id="NF003592">
    <property type="entry name" value="PRK05254.1-5"/>
    <property type="match status" value="1"/>
</dbReference>
<dbReference type="HAMAP" id="MF_00148">
    <property type="entry name" value="UDG"/>
    <property type="match status" value="1"/>
</dbReference>
<dbReference type="GO" id="GO:0097510">
    <property type="term" value="P:base-excision repair, AP site formation via deaminated base removal"/>
    <property type="evidence" value="ECO:0007669"/>
    <property type="project" value="TreeGrafter"/>
</dbReference>
<dbReference type="SMART" id="SM00986">
    <property type="entry name" value="UDG"/>
    <property type="match status" value="1"/>
</dbReference>
<evidence type="ECO:0000256" key="7">
    <source>
        <dbReference type="ARBA" id="ARBA00023204"/>
    </source>
</evidence>
<evidence type="ECO:0000256" key="9">
    <source>
        <dbReference type="ARBA" id="ARBA00052069"/>
    </source>
</evidence>
<dbReference type="OrthoDB" id="10031947at2759"/>
<keyword evidence="18" id="KW-1185">Reference proteome</keyword>
<comment type="similarity">
    <text evidence="1 12 14">Belongs to the uracil-DNA glycosylase (UDG) superfamily. UNG family.</text>
</comment>
<sequence length="308" mass="34006">MIGQQKISSFFRVASVGSGTKRQLGTDNGSTPPKKLKSIESGDAVTSLSPEQKERMAQQRAKALEKLHSKQTNLPTAGIAGAPPGIGQSWARALSGEFNKPYFNKLQDFVEKERQSKTIYPPADQVYSWTQLCSIHDVKVVILGQDPYHGPGQAHGLCFSVKKGVSPPPSLVNMFKELSTDIDGFETPRHGNLTGWAKQGVLLLNAVLTVQAHQANSNKDKGWEKFTDAVISWLNKHCDDIVFLLWGSYAQKKGSIINTKRHHVLKAVHPSPLSVYRGFYGCKHFSKTNEILKKVGKTQIDWGDLNAE</sequence>
<evidence type="ECO:0000256" key="10">
    <source>
        <dbReference type="ARBA" id="ARBA00052828"/>
    </source>
</evidence>
<evidence type="ECO:0000256" key="14">
    <source>
        <dbReference type="RuleBase" id="RU003780"/>
    </source>
</evidence>
<dbReference type="CTD" id="7374"/>
<dbReference type="PANTHER" id="PTHR11264">
    <property type="entry name" value="URACIL-DNA GLYCOSYLASE"/>
    <property type="match status" value="1"/>
</dbReference>
<organism evidence="17 18">
    <name type="scientific">Patiria miniata</name>
    <name type="common">Bat star</name>
    <name type="synonym">Asterina miniata</name>
    <dbReference type="NCBI Taxonomy" id="46514"/>
    <lineage>
        <taxon>Eukaryota</taxon>
        <taxon>Metazoa</taxon>
        <taxon>Echinodermata</taxon>
        <taxon>Eleutherozoa</taxon>
        <taxon>Asterozoa</taxon>
        <taxon>Asteroidea</taxon>
        <taxon>Valvatacea</taxon>
        <taxon>Valvatida</taxon>
        <taxon>Asterinidae</taxon>
        <taxon>Patiria</taxon>
    </lineage>
</organism>
<evidence type="ECO:0000256" key="5">
    <source>
        <dbReference type="ARBA" id="ARBA00022990"/>
    </source>
</evidence>
<dbReference type="Proteomes" id="UP000887568">
    <property type="component" value="Unplaced"/>
</dbReference>
<dbReference type="GO" id="GO:0004844">
    <property type="term" value="F:uracil DNA N-glycosylase activity"/>
    <property type="evidence" value="ECO:0007669"/>
    <property type="project" value="UniProtKB-UniRule"/>
</dbReference>
<evidence type="ECO:0000313" key="17">
    <source>
        <dbReference type="EnsemblMetazoa" id="XP_038070739.1"/>
    </source>
</evidence>
<evidence type="ECO:0000256" key="2">
    <source>
        <dbReference type="ARBA" id="ARBA00022553"/>
    </source>
</evidence>
<evidence type="ECO:0000256" key="11">
    <source>
        <dbReference type="ARBA" id="ARBA00064140"/>
    </source>
</evidence>
<dbReference type="NCBIfam" id="NF003589">
    <property type="entry name" value="PRK05254.1-2"/>
    <property type="match status" value="1"/>
</dbReference>
<evidence type="ECO:0000256" key="13">
    <source>
        <dbReference type="PROSITE-ProRule" id="PRU10072"/>
    </source>
</evidence>
<comment type="subunit">
    <text evidence="11">Interacts with RPA2 subunit of the RPA trimer; this interaction mediates UNG2 recruitment to RPA-coated single-stranded DNA at stalled replication forks. Interacts with PCNA; this interaction mediates UNG2 recruitment to S-phase replication foci. Interacts (via N-terminus) with FAM72A.</text>
</comment>
<comment type="catalytic activity">
    <reaction evidence="10">
        <text>a 2'-deoxyuridine in single-stranded DNA + H2O = a 2'-deoxyribose 5'-monophosphate in single-stranded DNA + uracil</text>
        <dbReference type="Rhea" id="RHEA:81459"/>
        <dbReference type="Rhea" id="RHEA-COMP:12847"/>
        <dbReference type="Rhea" id="RHEA-COMP:19684"/>
        <dbReference type="ChEBI" id="CHEBI:15377"/>
        <dbReference type="ChEBI" id="CHEBI:17568"/>
        <dbReference type="ChEBI" id="CHEBI:133902"/>
        <dbReference type="ChEBI" id="CHEBI:139095"/>
    </reaction>
    <physiologicalReaction direction="left-to-right" evidence="10">
        <dbReference type="Rhea" id="RHEA:81460"/>
    </physiologicalReaction>
</comment>
<keyword evidence="4 12" id="KW-0378">Hydrolase</keyword>
<keyword evidence="2" id="KW-0597">Phosphoprotein</keyword>
<dbReference type="FunFam" id="3.40.470.10:FF:000004">
    <property type="entry name" value="Uracil-DNA glycosylase"/>
    <property type="match status" value="1"/>
</dbReference>
<dbReference type="Pfam" id="PF03167">
    <property type="entry name" value="UDG"/>
    <property type="match status" value="1"/>
</dbReference>
<comment type="function">
    <text evidence="12 14">Excises uracil residues from the DNA which can arise as a result of misincorporation of dUMP residues by DNA polymerase or due to deamination of cytosine.</text>
</comment>
<dbReference type="AlphaFoldDB" id="A0A914B4K7"/>
<name>A0A914B4K7_PATMI</name>
<comment type="catalytic activity">
    <reaction evidence="9">
        <text>a 2'-deoxyuridine in double-stranded DNA + H2O = a 2'-deoxyribose 5'-monophosphate in double-stranded DNA + uracil</text>
        <dbReference type="Rhea" id="RHEA:81455"/>
        <dbReference type="Rhea" id="RHEA-COMP:14231"/>
        <dbReference type="Rhea" id="RHEA-COMP:17071"/>
        <dbReference type="ChEBI" id="CHEBI:15377"/>
        <dbReference type="ChEBI" id="CHEBI:17568"/>
        <dbReference type="ChEBI" id="CHEBI:133902"/>
        <dbReference type="ChEBI" id="CHEBI:139095"/>
    </reaction>
    <physiologicalReaction direction="left-to-right" evidence="9">
        <dbReference type="Rhea" id="RHEA:81456"/>
    </physiologicalReaction>
</comment>
<evidence type="ECO:0000313" key="18">
    <source>
        <dbReference type="Proteomes" id="UP000887568"/>
    </source>
</evidence>
<accession>A0A914B4K7</accession>
<dbReference type="NCBIfam" id="NF003588">
    <property type="entry name" value="PRK05254.1-1"/>
    <property type="match status" value="1"/>
</dbReference>
<feature type="domain" description="Uracil-DNA glycosylase-like" evidence="16">
    <location>
        <begin position="131"/>
        <end position="292"/>
    </location>
</feature>
<keyword evidence="8 12" id="KW-0539">Nucleus</keyword>
<keyword evidence="6 12" id="KW-0496">Mitochondrion</keyword>
<evidence type="ECO:0000256" key="3">
    <source>
        <dbReference type="ARBA" id="ARBA00022763"/>
    </source>
</evidence>
<dbReference type="PROSITE" id="PS00130">
    <property type="entry name" value="U_DNA_GLYCOSYLASE"/>
    <property type="match status" value="1"/>
</dbReference>
<dbReference type="GeneID" id="119739758"/>
<evidence type="ECO:0000256" key="1">
    <source>
        <dbReference type="ARBA" id="ARBA00008184"/>
    </source>
</evidence>
<dbReference type="GO" id="GO:0005739">
    <property type="term" value="C:mitochondrion"/>
    <property type="evidence" value="ECO:0007669"/>
    <property type="project" value="UniProtKB-SubCell"/>
</dbReference>
<feature type="region of interest" description="Disordered" evidence="15">
    <location>
        <begin position="18"/>
        <end position="54"/>
    </location>
</feature>
<keyword evidence="7 12" id="KW-0234">DNA repair</keyword>
<evidence type="ECO:0000259" key="16">
    <source>
        <dbReference type="SMART" id="SM00986"/>
    </source>
</evidence>
<comment type="subcellular location">
    <subcellularLocation>
        <location evidence="12">Mitochondrion</location>
    </subcellularLocation>
    <subcellularLocation>
        <location evidence="12">Nucleus</location>
    </subcellularLocation>
</comment>
<evidence type="ECO:0000256" key="12">
    <source>
        <dbReference type="HAMAP-Rule" id="MF_03166"/>
    </source>
</evidence>
<dbReference type="EnsemblMetazoa" id="XM_038214811.1">
    <property type="protein sequence ID" value="XP_038070739.1"/>
    <property type="gene ID" value="LOC119739758"/>
</dbReference>
<dbReference type="NCBIfam" id="NF003591">
    <property type="entry name" value="PRK05254.1-4"/>
    <property type="match status" value="1"/>
</dbReference>
<dbReference type="InterPro" id="IPR005122">
    <property type="entry name" value="Uracil-DNA_glycosylase-like"/>
</dbReference>
<reference evidence="17" key="1">
    <citation type="submission" date="2022-11" db="UniProtKB">
        <authorList>
            <consortium name="EnsemblMetazoa"/>
        </authorList>
    </citation>
    <scope>IDENTIFICATION</scope>
</reference>
<dbReference type="Gene3D" id="3.40.470.10">
    <property type="entry name" value="Uracil-DNA glycosylase-like domain"/>
    <property type="match status" value="1"/>
</dbReference>
<keyword evidence="3 12" id="KW-0227">DNA damage</keyword>
<proteinExistence type="inferred from homology"/>
<dbReference type="InterPro" id="IPR002043">
    <property type="entry name" value="UDG_fam1"/>
</dbReference>
<dbReference type="EC" id="3.2.2.27" evidence="12 14"/>
<dbReference type="RefSeq" id="XP_038070739.1">
    <property type="nucleotide sequence ID" value="XM_038214811.1"/>
</dbReference>
<dbReference type="CDD" id="cd10027">
    <property type="entry name" value="UDG-F1-like"/>
    <property type="match status" value="1"/>
</dbReference>
<comment type="catalytic activity">
    <reaction evidence="12 14">
        <text>Hydrolyzes single-stranded DNA or mismatched double-stranded DNA and polynucleotides, releasing free uracil.</text>
        <dbReference type="EC" id="3.2.2.27"/>
    </reaction>
</comment>
<dbReference type="InterPro" id="IPR018085">
    <property type="entry name" value="Ura-DNA_Glyclase_AS"/>
</dbReference>
<evidence type="ECO:0000256" key="4">
    <source>
        <dbReference type="ARBA" id="ARBA00022801"/>
    </source>
</evidence>
<dbReference type="GO" id="GO:0005654">
    <property type="term" value="C:nucleoplasm"/>
    <property type="evidence" value="ECO:0007669"/>
    <property type="project" value="UniProtKB-ARBA"/>
</dbReference>
<dbReference type="InterPro" id="IPR036895">
    <property type="entry name" value="Uracil-DNA_glycosylase-like_sf"/>
</dbReference>
<dbReference type="SUPFAM" id="SSF52141">
    <property type="entry name" value="Uracil-DNA glycosylase-like"/>
    <property type="match status" value="1"/>
</dbReference>
<dbReference type="PANTHER" id="PTHR11264:SF0">
    <property type="entry name" value="URACIL-DNA GLYCOSYLASE"/>
    <property type="match status" value="1"/>
</dbReference>
<evidence type="ECO:0000256" key="15">
    <source>
        <dbReference type="SAM" id="MobiDB-lite"/>
    </source>
</evidence>
<dbReference type="OMA" id="PDNGYLM"/>